<dbReference type="Pfam" id="PF08239">
    <property type="entry name" value="SH3_3"/>
    <property type="match status" value="1"/>
</dbReference>
<comment type="caution">
    <text evidence="4">The sequence shown here is derived from an EMBL/GenBank/DDBJ whole genome shotgun (WGS) entry which is preliminary data.</text>
</comment>
<reference evidence="4" key="2">
    <citation type="journal article" date="2022" name="Microbiol. Resour. Announc.">
        <title>Metagenome Sequencing to Explore Phylogenomics of Terrestrial Cyanobacteria.</title>
        <authorList>
            <person name="Ward R.D."/>
            <person name="Stajich J.E."/>
            <person name="Johansen J.R."/>
            <person name="Huntemann M."/>
            <person name="Clum A."/>
            <person name="Foster B."/>
            <person name="Foster B."/>
            <person name="Roux S."/>
            <person name="Palaniappan K."/>
            <person name="Varghese N."/>
            <person name="Mukherjee S."/>
            <person name="Reddy T.B.K."/>
            <person name="Daum C."/>
            <person name="Copeland A."/>
            <person name="Chen I.A."/>
            <person name="Ivanova N.N."/>
            <person name="Kyrpides N.C."/>
            <person name="Shapiro N."/>
            <person name="Eloe-Fadrosh E.A."/>
            <person name="Pietrasiak N."/>
        </authorList>
    </citation>
    <scope>NUCLEOTIDE SEQUENCE</scope>
    <source>
        <strain evidence="4">CPER-KK1</strain>
    </source>
</reference>
<evidence type="ECO:0000313" key="4">
    <source>
        <dbReference type="EMBL" id="MBW4544765.1"/>
    </source>
</evidence>
<proteinExistence type="predicted"/>
<dbReference type="InterPro" id="IPR003646">
    <property type="entry name" value="SH3-like_bac-type"/>
</dbReference>
<feature type="chain" id="PRO_5037145779" evidence="2">
    <location>
        <begin position="27"/>
        <end position="242"/>
    </location>
</feature>
<feature type="region of interest" description="Disordered" evidence="1">
    <location>
        <begin position="121"/>
        <end position="165"/>
    </location>
</feature>
<reference evidence="4" key="1">
    <citation type="submission" date="2021-05" db="EMBL/GenBank/DDBJ databases">
        <authorList>
            <person name="Pietrasiak N."/>
            <person name="Ward R."/>
            <person name="Stajich J.E."/>
            <person name="Kurbessoian T."/>
        </authorList>
    </citation>
    <scope>NUCLEOTIDE SEQUENCE</scope>
    <source>
        <strain evidence="4">CPER-KK1</strain>
    </source>
</reference>
<dbReference type="AlphaFoldDB" id="A0A951PJ08"/>
<protein>
    <submittedName>
        <fullName evidence="4">SH3 domain-containing protein</fullName>
    </submittedName>
</protein>
<feature type="domain" description="SH3b" evidence="3">
    <location>
        <begin position="175"/>
        <end position="230"/>
    </location>
</feature>
<feature type="compositionally biased region" description="Pro residues" evidence="1">
    <location>
        <begin position="130"/>
        <end position="147"/>
    </location>
</feature>
<evidence type="ECO:0000313" key="5">
    <source>
        <dbReference type="Proteomes" id="UP000753908"/>
    </source>
</evidence>
<gene>
    <name evidence="4" type="ORF">KME25_10040</name>
</gene>
<organism evidence="4 5">
    <name type="scientific">Symplocastrum torsivum CPER-KK1</name>
    <dbReference type="NCBI Taxonomy" id="450513"/>
    <lineage>
        <taxon>Bacteria</taxon>
        <taxon>Bacillati</taxon>
        <taxon>Cyanobacteriota</taxon>
        <taxon>Cyanophyceae</taxon>
        <taxon>Oscillatoriophycideae</taxon>
        <taxon>Oscillatoriales</taxon>
        <taxon>Microcoleaceae</taxon>
        <taxon>Symplocastrum</taxon>
    </lineage>
</organism>
<feature type="signal peptide" evidence="2">
    <location>
        <begin position="1"/>
        <end position="26"/>
    </location>
</feature>
<feature type="compositionally biased region" description="Low complexity" evidence="1">
    <location>
        <begin position="148"/>
        <end position="162"/>
    </location>
</feature>
<sequence length="242" mass="25471">MKTINSWGKPFTILALGLSIVGYLNAPSTAVTDTTTANVAQKPELNSSGYQGNIQLAQSVVSQCRAAKQRIFVYPERSTSSQSIRTIAPDEQVTLADSGAAGWVAISFPVAGYVQAIDLKPCPGGTRPPNTQPPNTQPPNTQPPNTQPPNTQSPSSGGSQTGANICRNVIAPPEGLAVRNTPVSSAPRIAGVYVGNTVRLANPRETQKDSQGRTWVRITAPSTGWISSGYPDTNLSPEFSCP</sequence>
<evidence type="ECO:0000256" key="2">
    <source>
        <dbReference type="SAM" id="SignalP"/>
    </source>
</evidence>
<keyword evidence="2" id="KW-0732">Signal</keyword>
<evidence type="ECO:0000259" key="3">
    <source>
        <dbReference type="Pfam" id="PF08239"/>
    </source>
</evidence>
<name>A0A951PJ08_9CYAN</name>
<evidence type="ECO:0000256" key="1">
    <source>
        <dbReference type="SAM" id="MobiDB-lite"/>
    </source>
</evidence>
<accession>A0A951PJ08</accession>
<dbReference type="Proteomes" id="UP000753908">
    <property type="component" value="Unassembled WGS sequence"/>
</dbReference>
<dbReference type="EMBL" id="JAHHIF010000010">
    <property type="protein sequence ID" value="MBW4544765.1"/>
    <property type="molecule type" value="Genomic_DNA"/>
</dbReference>